<reference evidence="26 27" key="1">
    <citation type="submission" date="2016-06" db="EMBL/GenBank/DDBJ databases">
        <title>Genome of Rhinopithecus bieti.</title>
        <authorList>
            <person name="Wu"/>
            <person name="C.-I. and Zhang"/>
            <person name="Y."/>
        </authorList>
    </citation>
    <scope>NUCLEOTIDE SEQUENCE</scope>
</reference>
<evidence type="ECO:0000256" key="8">
    <source>
        <dbReference type="ARBA" id="ARBA00022679"/>
    </source>
</evidence>
<dbReference type="InterPro" id="IPR011993">
    <property type="entry name" value="PH-like_dom_sf"/>
</dbReference>
<dbReference type="GO" id="GO:0031032">
    <property type="term" value="P:actomyosin structure organization"/>
    <property type="evidence" value="ECO:0007669"/>
    <property type="project" value="TreeGrafter"/>
</dbReference>
<comment type="catalytic activity">
    <reaction evidence="15">
        <text>L-seryl-[protein] + ATP = O-phospho-L-seryl-[protein] + ADP + H(+)</text>
        <dbReference type="Rhea" id="RHEA:17989"/>
        <dbReference type="Rhea" id="RHEA-COMP:9863"/>
        <dbReference type="Rhea" id="RHEA-COMP:11604"/>
        <dbReference type="ChEBI" id="CHEBI:15378"/>
        <dbReference type="ChEBI" id="CHEBI:29999"/>
        <dbReference type="ChEBI" id="CHEBI:30616"/>
        <dbReference type="ChEBI" id="CHEBI:83421"/>
        <dbReference type="ChEBI" id="CHEBI:456216"/>
        <dbReference type="EC" id="2.7.11.1"/>
    </reaction>
</comment>
<dbReference type="PROSITE" id="PS51285">
    <property type="entry name" value="AGC_KINASE_CTER"/>
    <property type="match status" value="1"/>
</dbReference>
<evidence type="ECO:0000256" key="12">
    <source>
        <dbReference type="ARBA" id="ARBA00022840"/>
    </source>
</evidence>
<evidence type="ECO:0000256" key="13">
    <source>
        <dbReference type="ARBA" id="ARBA00023054"/>
    </source>
</evidence>
<sequence length="1635" mass="185501">MSGEVRLRQLEQFILDGPAQTNGQCFSVETLLDILICLYDECNNSPLRREKNILEYLEWAKPFTSKVKQMRLHREDFEILKVIGRGAFGEVAVVKLKNADKVFAMKILNKWEMLKRAETACFREERDVLVNGDNKWITALHYAFQDDNNLYLVMDYYVGGDLLTLLSKFEDRLPEDMARFYLAEMVIAIDSVHQLHYVHRDIKPDNILMDMNGHIRLADFGSCLKLMEDGTVQSSVAVGTPDYISPEILQAMEDGKGRYGPECDWWSLGVCMYEMLYGETPFYAESLVETYGKIMNHKERFQFPAQVTDVSENAKDLIRRLICSREHRLGQNGIEDFKKHPFFSGIDWDNIRNCEAPYIPEVSSPTDTSNFDVDDDCLKNSETMPPPTHTAFSGHHLPFVGFTYTSSCVLSDRSCLRVTAGPTSLDLDVNVQRTLDNTLATEAYERRIKRLEQEKLELSRKLQESTQTVQALQYSTVDGPLTASKDLEIKNLKEEIEKLRKQVTELSHLEQQLEEANAVRQELDEAFRQIKAYEKQIKTLQQEREDLNKLEVHTEALAAEASKDRKLREQSEHYSKQLENELEGLKQKQISYSPGICSIEHQQEITKLKTDLEKKSVFYEEELSKREGIHANEIKNLKKELHDSEGQQLALNKEIMILKDKLEKTRRESQSEREEFESEFKQQYEREKVLLTEENKKLTSELDKLTTLYENLSIQNQQLEEEVKDLADKKESVAHWEAQITEIIQWVSDEKDARGYLQALASKMTEELEALRNSSLGTRATDMPWKMRRFAKLDMSARLELQSALDAEIRAKQAIQEELNKVKASNIITECKLKDSEKKNLELLSEIEQLIKDTEELRSEKGIEHQDSQHSFLAFLNTPTDTLDQFETVDSTPLPVHTPTLRKKGCAGSTGLRDSLASASRLAGTTGTCHHAQLIFVFLVETGFHHVVCGFSCHITCVNKAPTICPVPPEQTKGPLGIDPQKGIGTAYEGHVRIPKPAGVKKGWQRALAIVCDFKLFLYDIAEGKASQPSVVISQVIDMRDEEFSVSSVLASDVIHASRKDIPCIFRVTASQLSASNNKCSILMLADSENEKSKWVGVLSELHKILKKNKFRDRSVYLPKEAYDSTLPLIKTTQAAAIIDHERIALGNEEGLFVVHVTKDEIIRVGDNKKIHQIELIPNDQLVAVISGRNRHVRLFPLSALDGRETDFYKLAETKGCQTITSGKVRHGALTCLCVAMKRQVLCYELFQSKTRHRKFKEIQVPYNVQWMAIFSEQLCVGFQSGFLRYPLNGEGSPYSMLHSNDHTLSFIAHQPMDAICAVEISSKEYLLCFNSIGIYTDCQGRRSRQQELMWPANPSSCCYNAPYLSVYSENAVDIFDVNSMEWIQTLPLKKVRPLNNEGSLNLLGLETIRLIYFKNKMAEGDELVVPETSDNSRKQMVRNINNKRRYSFRVPEEERMQQRREMLRDPEMRNKLISNPTNFNHIAHMGPGDGIQILKDLPMNPRPQESRTVFSGSVSIPSITKSRPEPGRSMSASSGLSARSSAQNGSALKREFSGGSYSAKRQPMPSPSEGSLSSGGMDQGSDAPARDFDGEDSDSPRHSTASNSSNLSSPPSPVSPRKTKSLSLESTDRGSWDP</sequence>
<keyword evidence="10 18" id="KW-0547">Nucleotide-binding</keyword>
<dbReference type="InterPro" id="IPR017892">
    <property type="entry name" value="Pkinase_C"/>
</dbReference>
<evidence type="ECO:0000259" key="24">
    <source>
        <dbReference type="PROSITE" id="PS50219"/>
    </source>
</evidence>
<keyword evidence="12 18" id="KW-0067">ATP-binding</keyword>
<dbReference type="FunFam" id="2.30.29.30:FF:000032">
    <property type="entry name" value="Non-specific serine/threonine protein kinase"/>
    <property type="match status" value="1"/>
</dbReference>
<dbReference type="CDD" id="cd05623">
    <property type="entry name" value="STKc_MRCK_alpha"/>
    <property type="match status" value="1"/>
</dbReference>
<comment type="catalytic activity">
    <reaction evidence="14">
        <text>L-threonyl-[protein] + ATP = O-phospho-L-threonyl-[protein] + ADP + H(+)</text>
        <dbReference type="Rhea" id="RHEA:46608"/>
        <dbReference type="Rhea" id="RHEA-COMP:11060"/>
        <dbReference type="Rhea" id="RHEA-COMP:11605"/>
        <dbReference type="ChEBI" id="CHEBI:15378"/>
        <dbReference type="ChEBI" id="CHEBI:30013"/>
        <dbReference type="ChEBI" id="CHEBI:30616"/>
        <dbReference type="ChEBI" id="CHEBI:61977"/>
        <dbReference type="ChEBI" id="CHEBI:456216"/>
        <dbReference type="EC" id="2.7.11.1"/>
    </reaction>
</comment>
<dbReference type="Gene3D" id="1.10.287.1490">
    <property type="match status" value="1"/>
</dbReference>
<organism evidence="26 27">
    <name type="scientific">Rhinopithecus bieti</name>
    <name type="common">Black snub-nosed monkey</name>
    <name type="synonym">Pygathrix bieti</name>
    <dbReference type="NCBI Taxonomy" id="61621"/>
    <lineage>
        <taxon>Eukaryota</taxon>
        <taxon>Metazoa</taxon>
        <taxon>Chordata</taxon>
        <taxon>Craniata</taxon>
        <taxon>Vertebrata</taxon>
        <taxon>Euteleostomi</taxon>
        <taxon>Mammalia</taxon>
        <taxon>Eutheria</taxon>
        <taxon>Euarchontoglires</taxon>
        <taxon>Primates</taxon>
        <taxon>Haplorrhini</taxon>
        <taxon>Catarrhini</taxon>
        <taxon>Cercopithecidae</taxon>
        <taxon>Colobinae</taxon>
        <taxon>Rhinopithecus</taxon>
    </lineage>
</organism>
<dbReference type="GO" id="GO:0042641">
    <property type="term" value="C:actomyosin"/>
    <property type="evidence" value="ECO:0007669"/>
    <property type="project" value="TreeGrafter"/>
</dbReference>
<keyword evidence="6" id="KW-0723">Serine/threonine-protein kinase</keyword>
<dbReference type="InterPro" id="IPR001180">
    <property type="entry name" value="CNH_dom"/>
</dbReference>
<feature type="region of interest" description="Disordered" evidence="20">
    <location>
        <begin position="1495"/>
        <end position="1635"/>
    </location>
</feature>
<keyword evidence="27" id="KW-1185">Reference proteome</keyword>
<evidence type="ECO:0000256" key="7">
    <source>
        <dbReference type="ARBA" id="ARBA00022553"/>
    </source>
</evidence>
<dbReference type="InterPro" id="IPR008271">
    <property type="entry name" value="Ser/Thr_kinase_AS"/>
</dbReference>
<evidence type="ECO:0000256" key="1">
    <source>
        <dbReference type="ARBA" id="ARBA00001946"/>
    </source>
</evidence>
<evidence type="ECO:0000256" key="19">
    <source>
        <dbReference type="SAM" id="Coils"/>
    </source>
</evidence>
<evidence type="ECO:0000259" key="21">
    <source>
        <dbReference type="PROSITE" id="PS50003"/>
    </source>
</evidence>
<feature type="domain" description="PH" evidence="21">
    <location>
        <begin position="985"/>
        <end position="1104"/>
    </location>
</feature>
<gene>
    <name evidence="26" type="primary">CDC42BPA</name>
</gene>
<reference evidence="26" key="3">
    <citation type="submission" date="2025-09" db="UniProtKB">
        <authorList>
            <consortium name="Ensembl"/>
        </authorList>
    </citation>
    <scope>IDENTIFICATION</scope>
</reference>
<dbReference type="Ensembl" id="ENSRBIT00000049025.1">
    <property type="protein sequence ID" value="ENSRBIP00000025117.1"/>
    <property type="gene ID" value="ENSRBIG00000036030.1"/>
</dbReference>
<dbReference type="InterPro" id="IPR000719">
    <property type="entry name" value="Prot_kinase_dom"/>
</dbReference>
<keyword evidence="11" id="KW-0418">Kinase</keyword>
<keyword evidence="9" id="KW-0479">Metal-binding</keyword>
<feature type="domain" description="AGC-kinase C-terminal" evidence="25">
    <location>
        <begin position="344"/>
        <end position="414"/>
    </location>
</feature>
<dbReference type="GO" id="GO:0005737">
    <property type="term" value="C:cytoplasm"/>
    <property type="evidence" value="ECO:0007669"/>
    <property type="project" value="UniProtKB-SubCell"/>
</dbReference>
<dbReference type="PROSITE" id="PS50003">
    <property type="entry name" value="PH_DOMAIN"/>
    <property type="match status" value="1"/>
</dbReference>
<dbReference type="InterPro" id="IPR001849">
    <property type="entry name" value="PH_domain"/>
</dbReference>
<keyword evidence="8" id="KW-0808">Transferase</keyword>
<dbReference type="InterPro" id="IPR011009">
    <property type="entry name" value="Kinase-like_dom_sf"/>
</dbReference>
<dbReference type="PROSITE" id="PS00108">
    <property type="entry name" value="PROTEIN_KINASE_ST"/>
    <property type="match status" value="1"/>
</dbReference>
<dbReference type="InterPro" id="IPR000095">
    <property type="entry name" value="CRIB_dom"/>
</dbReference>
<dbReference type="InterPro" id="IPR000961">
    <property type="entry name" value="AGC-kinase_C"/>
</dbReference>
<dbReference type="Pfam" id="PF00069">
    <property type="entry name" value="Pkinase"/>
    <property type="match status" value="1"/>
</dbReference>
<dbReference type="SMART" id="SM00285">
    <property type="entry name" value="PBD"/>
    <property type="match status" value="1"/>
</dbReference>
<proteinExistence type="inferred from homology"/>
<reference evidence="26" key="2">
    <citation type="submission" date="2025-08" db="UniProtKB">
        <authorList>
            <consortium name="Ensembl"/>
        </authorList>
    </citation>
    <scope>IDENTIFICATION</scope>
</reference>
<dbReference type="Pfam" id="PF00433">
    <property type="entry name" value="Pkinase_C"/>
    <property type="match status" value="1"/>
</dbReference>
<dbReference type="GO" id="GO:0106310">
    <property type="term" value="F:protein serine kinase activity"/>
    <property type="evidence" value="ECO:0007669"/>
    <property type="project" value="RHEA"/>
</dbReference>
<feature type="domain" description="CNH" evidence="24">
    <location>
        <begin position="1130"/>
        <end position="1402"/>
    </location>
</feature>
<feature type="compositionally biased region" description="Low complexity" evidence="20">
    <location>
        <begin position="1568"/>
        <end position="1577"/>
    </location>
</feature>
<evidence type="ECO:0000256" key="15">
    <source>
        <dbReference type="ARBA" id="ARBA00048679"/>
    </source>
</evidence>
<dbReference type="PROSITE" id="PS50108">
    <property type="entry name" value="CRIB"/>
    <property type="match status" value="1"/>
</dbReference>
<evidence type="ECO:0000259" key="25">
    <source>
        <dbReference type="PROSITE" id="PS51285"/>
    </source>
</evidence>
<dbReference type="PANTHER" id="PTHR22988">
    <property type="entry name" value="MYOTONIC DYSTROPHY S/T KINASE-RELATED"/>
    <property type="match status" value="1"/>
</dbReference>
<dbReference type="FunFam" id="1.10.510.10:FF:000014">
    <property type="entry name" value="Non-specific serine/threonine protein kinase"/>
    <property type="match status" value="1"/>
</dbReference>
<feature type="domain" description="Protein kinase" evidence="22">
    <location>
        <begin position="77"/>
        <end position="343"/>
    </location>
</feature>
<evidence type="ECO:0000256" key="14">
    <source>
        <dbReference type="ARBA" id="ARBA00047899"/>
    </source>
</evidence>
<feature type="compositionally biased region" description="Polar residues" evidence="20">
    <location>
        <begin position="1507"/>
        <end position="1522"/>
    </location>
</feature>
<keyword evidence="5" id="KW-0963">Cytoplasm</keyword>
<evidence type="ECO:0000313" key="26">
    <source>
        <dbReference type="Ensembl" id="ENSRBIP00000025117.1"/>
    </source>
</evidence>
<dbReference type="Gene3D" id="1.10.510.10">
    <property type="entry name" value="Transferase(Phosphotransferase) domain 1"/>
    <property type="match status" value="1"/>
</dbReference>
<dbReference type="Pfam" id="PF08826">
    <property type="entry name" value="DMPK_coil"/>
    <property type="match status" value="1"/>
</dbReference>
<dbReference type="PANTHER" id="PTHR22988:SF31">
    <property type="entry name" value="SERINE_THREONINE-PROTEIN KINASE MRCK ALPHA"/>
    <property type="match status" value="1"/>
</dbReference>
<keyword evidence="7" id="KW-0597">Phosphoprotein</keyword>
<dbReference type="GeneTree" id="ENSGT01030000234517"/>
<feature type="binding site" evidence="18">
    <location>
        <position position="106"/>
    </location>
    <ligand>
        <name>ATP</name>
        <dbReference type="ChEBI" id="CHEBI:30616"/>
    </ligand>
</feature>
<protein>
    <recommendedName>
        <fullName evidence="16">Serine/threonine-protein kinase MRCK alpha</fullName>
        <ecNumber evidence="4">2.7.11.1</ecNumber>
    </recommendedName>
    <alternativeName>
        <fullName evidence="17">CDC42-binding protein kinase alpha</fullName>
    </alternativeName>
</protein>
<dbReference type="Gene3D" id="3.30.200.20">
    <property type="entry name" value="Phosphorylase Kinase, domain 1"/>
    <property type="match status" value="1"/>
</dbReference>
<dbReference type="Gene3D" id="2.30.29.30">
    <property type="entry name" value="Pleckstrin-homology domain (PH domain)/Phosphotyrosine-binding domain (PTB)"/>
    <property type="match status" value="1"/>
</dbReference>
<evidence type="ECO:0000256" key="16">
    <source>
        <dbReference type="ARBA" id="ARBA00073692"/>
    </source>
</evidence>
<evidence type="ECO:0000256" key="17">
    <source>
        <dbReference type="ARBA" id="ARBA00076683"/>
    </source>
</evidence>
<evidence type="ECO:0000259" key="22">
    <source>
        <dbReference type="PROSITE" id="PS50011"/>
    </source>
</evidence>
<feature type="domain" description="CRIB" evidence="23">
    <location>
        <begin position="1474"/>
        <end position="1487"/>
    </location>
</feature>
<name>A0A2K6LNM7_RHIBE</name>
<dbReference type="GO" id="GO:0004674">
    <property type="term" value="F:protein serine/threonine kinase activity"/>
    <property type="evidence" value="ECO:0007669"/>
    <property type="project" value="UniProtKB-KW"/>
</dbReference>
<dbReference type="InterPro" id="IPR014930">
    <property type="entry name" value="Myotonic_dystrophy_kinase_coil"/>
</dbReference>
<dbReference type="Pfam" id="PF25346">
    <property type="entry name" value="PH_MRCK"/>
    <property type="match status" value="1"/>
</dbReference>
<feature type="compositionally biased region" description="Low complexity" evidence="20">
    <location>
        <begin position="1528"/>
        <end position="1543"/>
    </location>
</feature>
<evidence type="ECO:0000256" key="5">
    <source>
        <dbReference type="ARBA" id="ARBA00022490"/>
    </source>
</evidence>
<evidence type="ECO:0000256" key="11">
    <source>
        <dbReference type="ARBA" id="ARBA00022777"/>
    </source>
</evidence>
<dbReference type="GO" id="GO:0005524">
    <property type="term" value="F:ATP binding"/>
    <property type="evidence" value="ECO:0007669"/>
    <property type="project" value="UniProtKB-UniRule"/>
</dbReference>
<evidence type="ECO:0000313" key="27">
    <source>
        <dbReference type="Proteomes" id="UP000233180"/>
    </source>
</evidence>
<comment type="subcellular location">
    <subcellularLocation>
        <location evidence="2">Cytoplasm</location>
    </subcellularLocation>
</comment>
<evidence type="ECO:0000256" key="2">
    <source>
        <dbReference type="ARBA" id="ARBA00004496"/>
    </source>
</evidence>
<dbReference type="CDD" id="cd00132">
    <property type="entry name" value="CRIB"/>
    <property type="match status" value="1"/>
</dbReference>
<comment type="cofactor">
    <cofactor evidence="1">
        <name>Mg(2+)</name>
        <dbReference type="ChEBI" id="CHEBI:18420"/>
    </cofactor>
</comment>
<feature type="coiled-coil region" evidence="19">
    <location>
        <begin position="805"/>
        <end position="860"/>
    </location>
</feature>
<dbReference type="SMART" id="SM00133">
    <property type="entry name" value="S_TK_X"/>
    <property type="match status" value="1"/>
</dbReference>
<evidence type="ECO:0000259" key="23">
    <source>
        <dbReference type="PROSITE" id="PS50108"/>
    </source>
</evidence>
<evidence type="ECO:0000256" key="10">
    <source>
        <dbReference type="ARBA" id="ARBA00022741"/>
    </source>
</evidence>
<keyword evidence="13 19" id="KW-0175">Coiled coil</keyword>
<evidence type="ECO:0000256" key="18">
    <source>
        <dbReference type="PROSITE-ProRule" id="PRU10141"/>
    </source>
</evidence>
<dbReference type="PROSITE" id="PS50011">
    <property type="entry name" value="PROTEIN_KINASE_DOM"/>
    <property type="match status" value="1"/>
</dbReference>
<evidence type="ECO:0000256" key="4">
    <source>
        <dbReference type="ARBA" id="ARBA00012513"/>
    </source>
</evidence>
<evidence type="ECO:0000256" key="20">
    <source>
        <dbReference type="SAM" id="MobiDB-lite"/>
    </source>
</evidence>
<dbReference type="InterPro" id="IPR050839">
    <property type="entry name" value="Rho-assoc_Ser/Thr_Kinase"/>
</dbReference>
<dbReference type="EC" id="2.7.11.1" evidence="4"/>
<evidence type="ECO:0000256" key="6">
    <source>
        <dbReference type="ARBA" id="ARBA00022527"/>
    </source>
</evidence>
<comment type="similarity">
    <text evidence="3">Belongs to the protein kinase superfamily. AGC Ser/Thr protein kinase family. DMPK subfamily.</text>
</comment>
<dbReference type="CDD" id="cd01243">
    <property type="entry name" value="PH_MRCK"/>
    <property type="match status" value="1"/>
</dbReference>
<feature type="coiled-coil region" evidence="19">
    <location>
        <begin position="441"/>
        <end position="588"/>
    </location>
</feature>
<dbReference type="FunFam" id="3.30.200.20:FF:001055">
    <property type="entry name" value="Serine/threonine-protein kinase MRCK beta"/>
    <property type="match status" value="1"/>
</dbReference>
<evidence type="ECO:0000256" key="3">
    <source>
        <dbReference type="ARBA" id="ARBA00005719"/>
    </source>
</evidence>
<evidence type="ECO:0000256" key="9">
    <source>
        <dbReference type="ARBA" id="ARBA00022723"/>
    </source>
</evidence>
<dbReference type="InterPro" id="IPR057529">
    <property type="entry name" value="MRCK/ROCK_PH"/>
</dbReference>
<dbReference type="SMART" id="SM00233">
    <property type="entry name" value="PH"/>
    <property type="match status" value="1"/>
</dbReference>
<dbReference type="SUPFAM" id="SSF50729">
    <property type="entry name" value="PH domain-like"/>
    <property type="match status" value="1"/>
</dbReference>
<dbReference type="PROSITE" id="PS00107">
    <property type="entry name" value="PROTEIN_KINASE_ATP"/>
    <property type="match status" value="1"/>
</dbReference>
<dbReference type="SMART" id="SM00036">
    <property type="entry name" value="CNH"/>
    <property type="match status" value="1"/>
</dbReference>
<dbReference type="FunFam" id="1.20.5.340:FF:000010">
    <property type="entry name" value="Non-specific serine/threonine protein kinase"/>
    <property type="match status" value="1"/>
</dbReference>
<dbReference type="Pfam" id="PF00780">
    <property type="entry name" value="CNH"/>
    <property type="match status" value="1"/>
</dbReference>
<dbReference type="InterPro" id="IPR026611">
    <property type="entry name" value="MRCK_alpha_cat"/>
</dbReference>
<dbReference type="SUPFAM" id="SSF69322">
    <property type="entry name" value="Tricorn protease domain 2"/>
    <property type="match status" value="1"/>
</dbReference>
<dbReference type="InterPro" id="IPR017441">
    <property type="entry name" value="Protein_kinase_ATP_BS"/>
</dbReference>
<dbReference type="PROSITE" id="PS50219">
    <property type="entry name" value="CNH"/>
    <property type="match status" value="1"/>
</dbReference>
<dbReference type="Proteomes" id="UP000233180">
    <property type="component" value="Unassembled WGS sequence"/>
</dbReference>
<dbReference type="SMART" id="SM00220">
    <property type="entry name" value="S_TKc"/>
    <property type="match status" value="1"/>
</dbReference>
<dbReference type="SUPFAM" id="SSF56112">
    <property type="entry name" value="Protein kinase-like (PK-like)"/>
    <property type="match status" value="1"/>
</dbReference>
<dbReference type="GO" id="GO:0046872">
    <property type="term" value="F:metal ion binding"/>
    <property type="evidence" value="ECO:0007669"/>
    <property type="project" value="UniProtKB-KW"/>
</dbReference>
<accession>A0A2K6LNM7</accession>
<feature type="coiled-coil region" evidence="19">
    <location>
        <begin position="634"/>
        <end position="739"/>
    </location>
</feature>
<dbReference type="Gene3D" id="1.20.5.340">
    <property type="match status" value="1"/>
</dbReference>